<gene>
    <name evidence="2" type="ORF">ZBT109_2463</name>
</gene>
<feature type="transmembrane region" description="Helical" evidence="1">
    <location>
        <begin position="106"/>
        <end position="137"/>
    </location>
</feature>
<evidence type="ECO:0000256" key="1">
    <source>
        <dbReference type="SAM" id="Phobius"/>
    </source>
</evidence>
<dbReference type="STRING" id="1123510.GCA_000620025_02125"/>
<sequence>MSNLINKVRDIIAQNDSPVMVMPDRQRAPLWDVLNAGMSGVIMCWALRLLWAIAGIWWHTSWSIGMPSGLRSFIHSSANAGLVIAVVMMILALWMVIFRSSSAWRWAYFAVGFILCCLMAKIALALCVVIVIARIVLFVQQRHSVPRVDG</sequence>
<evidence type="ECO:0000313" key="3">
    <source>
        <dbReference type="Proteomes" id="UP000267342"/>
    </source>
</evidence>
<evidence type="ECO:0000313" key="2">
    <source>
        <dbReference type="EMBL" id="BBG31193.1"/>
    </source>
</evidence>
<dbReference type="Proteomes" id="UP000267342">
    <property type="component" value="Chromosome"/>
</dbReference>
<protein>
    <submittedName>
        <fullName evidence="2">Heme/copper-type cytochrome/quinol oxidase</fullName>
    </submittedName>
</protein>
<dbReference type="AlphaFoldDB" id="A0A348HHU1"/>
<keyword evidence="1" id="KW-0812">Transmembrane</keyword>
<feature type="transmembrane region" description="Helical" evidence="1">
    <location>
        <begin position="36"/>
        <end position="58"/>
    </location>
</feature>
<reference evidence="2 3" key="1">
    <citation type="submission" date="2018-09" db="EMBL/GenBank/DDBJ databases">
        <title>Zymobacter palmae IAM14233 (=T109) whole genome analysis.</title>
        <authorList>
            <person name="Yanase H."/>
        </authorList>
    </citation>
    <scope>NUCLEOTIDE SEQUENCE [LARGE SCALE GENOMIC DNA]</scope>
    <source>
        <strain evidence="2 3">IAM14233</strain>
    </source>
</reference>
<accession>A0A348HHU1</accession>
<keyword evidence="3" id="KW-1185">Reference proteome</keyword>
<keyword evidence="1" id="KW-1133">Transmembrane helix</keyword>
<keyword evidence="1" id="KW-0472">Membrane</keyword>
<name>A0A348HHU1_9GAMM</name>
<organism evidence="2 3">
    <name type="scientific">Zymobacter palmae</name>
    <dbReference type="NCBI Taxonomy" id="33074"/>
    <lineage>
        <taxon>Bacteria</taxon>
        <taxon>Pseudomonadati</taxon>
        <taxon>Pseudomonadota</taxon>
        <taxon>Gammaproteobacteria</taxon>
        <taxon>Oceanospirillales</taxon>
        <taxon>Halomonadaceae</taxon>
        <taxon>Zymobacter group</taxon>
        <taxon>Zymobacter</taxon>
    </lineage>
</organism>
<dbReference type="KEGG" id="zpl:ZBT109_2463"/>
<proteinExistence type="predicted"/>
<dbReference type="RefSeq" id="WP_027705212.1">
    <property type="nucleotide sequence ID" value="NZ_AP018933.1"/>
</dbReference>
<feature type="transmembrane region" description="Helical" evidence="1">
    <location>
        <begin position="79"/>
        <end position="100"/>
    </location>
</feature>
<dbReference type="EMBL" id="AP018933">
    <property type="protein sequence ID" value="BBG31193.1"/>
    <property type="molecule type" value="Genomic_DNA"/>
</dbReference>